<accession>A0A0G0YTD2</accession>
<reference evidence="1 2" key="1">
    <citation type="journal article" date="2015" name="Nature">
        <title>rRNA introns, odd ribosomes, and small enigmatic genomes across a large radiation of phyla.</title>
        <authorList>
            <person name="Brown C.T."/>
            <person name="Hug L.A."/>
            <person name="Thomas B.C."/>
            <person name="Sharon I."/>
            <person name="Castelle C.J."/>
            <person name="Singh A."/>
            <person name="Wilkins M.J."/>
            <person name="Williams K.H."/>
            <person name="Banfield J.F."/>
        </authorList>
    </citation>
    <scope>NUCLEOTIDE SEQUENCE [LARGE SCALE GENOMIC DNA]</scope>
</reference>
<comment type="caution">
    <text evidence="1">The sequence shown here is derived from an EMBL/GenBank/DDBJ whole genome shotgun (WGS) entry which is preliminary data.</text>
</comment>
<dbReference type="InterPro" id="IPR046871">
    <property type="entry name" value="Pro_CA_2"/>
</dbReference>
<proteinExistence type="predicted"/>
<dbReference type="Proteomes" id="UP000034493">
    <property type="component" value="Unassembled WGS sequence"/>
</dbReference>
<evidence type="ECO:0000313" key="1">
    <source>
        <dbReference type="EMBL" id="KKS03673.1"/>
    </source>
</evidence>
<evidence type="ECO:0000313" key="2">
    <source>
        <dbReference type="Proteomes" id="UP000034493"/>
    </source>
</evidence>
<organism evidence="1 2">
    <name type="scientific">Candidatus Curtissbacteria bacterium GW2011_GWA2_41_24</name>
    <dbReference type="NCBI Taxonomy" id="1618411"/>
    <lineage>
        <taxon>Bacteria</taxon>
        <taxon>Candidatus Curtissiibacteriota</taxon>
    </lineage>
</organism>
<dbReference type="Pfam" id="PF20393">
    <property type="entry name" value="Pro_CA_2"/>
    <property type="match status" value="1"/>
</dbReference>
<sequence length="120" mass="13775">MSVKDKTKALAIHCIDFRFQKQIEKDLEKRGLLGQFDRIAWPGASRDFENVSKASELSIKLHNPVFAIIYEHEDCGAYREDNSPKTHRKNAQRLKTFLEGIKPGVKITTLMVTFEGIKKL</sequence>
<name>A0A0G0YTD2_9BACT</name>
<dbReference type="AlphaFoldDB" id="A0A0G0YTD2"/>
<dbReference type="EMBL" id="LCBC01000017">
    <property type="protein sequence ID" value="KKS03673.1"/>
    <property type="molecule type" value="Genomic_DNA"/>
</dbReference>
<protein>
    <recommendedName>
        <fullName evidence="3">Carbonic anhydrase</fullName>
    </recommendedName>
</protein>
<evidence type="ECO:0008006" key="3">
    <source>
        <dbReference type="Google" id="ProtNLM"/>
    </source>
</evidence>
<gene>
    <name evidence="1" type="ORF">UU56_C0017G0008</name>
</gene>